<evidence type="ECO:0000313" key="4">
    <source>
        <dbReference type="Proteomes" id="UP001165122"/>
    </source>
</evidence>
<protein>
    <recommendedName>
        <fullName evidence="5">Thioredoxin domain-containing protein</fullName>
    </recommendedName>
</protein>
<evidence type="ECO:0008006" key="5">
    <source>
        <dbReference type="Google" id="ProtNLM"/>
    </source>
</evidence>
<reference evidence="4" key="1">
    <citation type="journal article" date="2023" name="Commun. Biol.">
        <title>Genome analysis of Parmales, the sister group of diatoms, reveals the evolutionary specialization of diatoms from phago-mixotrophs to photoautotrophs.</title>
        <authorList>
            <person name="Ban H."/>
            <person name="Sato S."/>
            <person name="Yoshikawa S."/>
            <person name="Yamada K."/>
            <person name="Nakamura Y."/>
            <person name="Ichinomiya M."/>
            <person name="Sato N."/>
            <person name="Blanc-Mathieu R."/>
            <person name="Endo H."/>
            <person name="Kuwata A."/>
            <person name="Ogata H."/>
        </authorList>
    </citation>
    <scope>NUCLEOTIDE SEQUENCE [LARGE SCALE GENOMIC DNA]</scope>
    <source>
        <strain evidence="4">NIES 3700</strain>
    </source>
</reference>
<dbReference type="PANTHER" id="PTHR19991">
    <property type="entry name" value="L 2 01289"/>
    <property type="match status" value="1"/>
</dbReference>
<keyword evidence="4" id="KW-1185">Reference proteome</keyword>
<evidence type="ECO:0000256" key="2">
    <source>
        <dbReference type="SAM" id="SignalP"/>
    </source>
</evidence>
<proteinExistence type="predicted"/>
<sequence length="212" mass="23791">MSVLQRFLLALALLSSVSYGQEVVRLNDSNFEHDTQASTGSTTGNWLLTFCPTLHCSTYPHLSSLLLELSVEDEILTSGIIPSTLSPENSINTFLRFKIDTSLSHPVLIYLHRGGLYTFRGDFRKDNELREWLLGKFKNWNPKPIPEEHKGGLLFGYKDIPDLLNDFNRIQSQHGLLINCICLGSGLFFMILLAMLIGKITEDGSTGTKKND</sequence>
<dbReference type="OrthoDB" id="427280at2759"/>
<feature type="signal peptide" evidence="2">
    <location>
        <begin position="1"/>
        <end position="20"/>
    </location>
</feature>
<comment type="caution">
    <text evidence="3">The sequence shown here is derived from an EMBL/GenBank/DDBJ whole genome shotgun (WGS) entry which is preliminary data.</text>
</comment>
<evidence type="ECO:0000256" key="1">
    <source>
        <dbReference type="SAM" id="Phobius"/>
    </source>
</evidence>
<gene>
    <name evidence="3" type="ORF">TrLO_g13036</name>
</gene>
<keyword evidence="2" id="KW-0732">Signal</keyword>
<name>A0A9W6ZG55_9STRA</name>
<dbReference type="AlphaFoldDB" id="A0A9W6ZG55"/>
<dbReference type="Proteomes" id="UP001165122">
    <property type="component" value="Unassembled WGS sequence"/>
</dbReference>
<feature type="transmembrane region" description="Helical" evidence="1">
    <location>
        <begin position="176"/>
        <end position="197"/>
    </location>
</feature>
<keyword evidence="1" id="KW-0812">Transmembrane</keyword>
<dbReference type="EMBL" id="BRXW01000405">
    <property type="protein sequence ID" value="GMH51536.1"/>
    <property type="molecule type" value="Genomic_DNA"/>
</dbReference>
<evidence type="ECO:0000313" key="3">
    <source>
        <dbReference type="EMBL" id="GMH51536.1"/>
    </source>
</evidence>
<dbReference type="PANTHER" id="PTHR19991:SF2">
    <property type="entry name" value="GH08893P"/>
    <property type="match status" value="1"/>
</dbReference>
<organism evidence="3 4">
    <name type="scientific">Triparma laevis f. longispina</name>
    <dbReference type="NCBI Taxonomy" id="1714387"/>
    <lineage>
        <taxon>Eukaryota</taxon>
        <taxon>Sar</taxon>
        <taxon>Stramenopiles</taxon>
        <taxon>Ochrophyta</taxon>
        <taxon>Bolidophyceae</taxon>
        <taxon>Parmales</taxon>
        <taxon>Triparmaceae</taxon>
        <taxon>Triparma</taxon>
    </lineage>
</organism>
<accession>A0A9W6ZG55</accession>
<keyword evidence="1" id="KW-0472">Membrane</keyword>
<feature type="chain" id="PRO_5040867407" description="Thioredoxin domain-containing protein" evidence="2">
    <location>
        <begin position="21"/>
        <end position="212"/>
    </location>
</feature>
<keyword evidence="1" id="KW-1133">Transmembrane helix</keyword>